<name>A0ABU9ZUQ3_9HYPH</name>
<proteinExistence type="predicted"/>
<evidence type="ECO:0000313" key="1">
    <source>
        <dbReference type="EMBL" id="MEN3234765.1"/>
    </source>
</evidence>
<dbReference type="Gene3D" id="3.90.1680.10">
    <property type="entry name" value="SOS response associated peptidase-like"/>
    <property type="match status" value="1"/>
</dbReference>
<comment type="caution">
    <text evidence="1">The sequence shown here is derived from an EMBL/GenBank/DDBJ whole genome shotgun (WGS) entry which is preliminary data.</text>
</comment>
<gene>
    <name evidence="1" type="ORF">PUR29_14290</name>
</gene>
<accession>A0ABU9ZUQ3</accession>
<sequence length="169" mass="19387">MMSATVFDSEASLSERRVIIRRNGGDVEMVELPWGLQPRENGGRPFTVTRAEGRTFPSHRCLIPASEFRHRSRDKHYSFSLTSGDWFYFAGIWRPVTQDWPEAYAILTTTANDDVAPYHDRQMAVLRRDQRLAWLDLTTREEDLLKPLPAGAFAVSRLREKSAQATFAI</sequence>
<dbReference type="InterPro" id="IPR003738">
    <property type="entry name" value="SRAP"/>
</dbReference>
<dbReference type="Proteomes" id="UP001407347">
    <property type="component" value="Unassembled WGS sequence"/>
</dbReference>
<dbReference type="InterPro" id="IPR036590">
    <property type="entry name" value="SRAP-like"/>
</dbReference>
<dbReference type="RefSeq" id="WP_242223839.1">
    <property type="nucleotide sequence ID" value="NZ_JAQYXP010000002.1"/>
</dbReference>
<evidence type="ECO:0000313" key="2">
    <source>
        <dbReference type="Proteomes" id="UP001407347"/>
    </source>
</evidence>
<dbReference type="Pfam" id="PF02586">
    <property type="entry name" value="SRAP"/>
    <property type="match status" value="1"/>
</dbReference>
<dbReference type="SUPFAM" id="SSF143081">
    <property type="entry name" value="BB1717-like"/>
    <property type="match status" value="1"/>
</dbReference>
<keyword evidence="2" id="KW-1185">Reference proteome</keyword>
<organism evidence="1 2">
    <name type="scientific">Methylobacterium ajmalii</name>
    <dbReference type="NCBI Taxonomy" id="2738439"/>
    <lineage>
        <taxon>Bacteria</taxon>
        <taxon>Pseudomonadati</taxon>
        <taxon>Pseudomonadota</taxon>
        <taxon>Alphaproteobacteria</taxon>
        <taxon>Hyphomicrobiales</taxon>
        <taxon>Methylobacteriaceae</taxon>
        <taxon>Methylobacterium</taxon>
    </lineage>
</organism>
<reference evidence="1 2" key="1">
    <citation type="journal article" date="2023" name="PLoS ONE">
        <title>Complete genome assembly of Hawai'i environmental nontuberculous mycobacteria reveals unexpected co-isolation with methylobacteria.</title>
        <authorList>
            <person name="Hendrix J."/>
            <person name="Epperson L.E."/>
            <person name="Tong E.I."/>
            <person name="Chan Y.L."/>
            <person name="Hasan N.A."/>
            <person name="Dawrs S.N."/>
            <person name="Norton G.J."/>
            <person name="Virdi R."/>
            <person name="Crooks J.L."/>
            <person name="Chan E.D."/>
            <person name="Honda J.R."/>
            <person name="Strong M."/>
        </authorList>
    </citation>
    <scope>NUCLEOTIDE SEQUENCE [LARGE SCALE GENOMIC DNA]</scope>
    <source>
        <strain evidence="1 2">NJH_HI04-1</strain>
    </source>
</reference>
<dbReference type="EMBL" id="JAQYXP010000002">
    <property type="protein sequence ID" value="MEN3234765.1"/>
    <property type="molecule type" value="Genomic_DNA"/>
</dbReference>
<protein>
    <submittedName>
        <fullName evidence="1">SOS response-associated peptidase</fullName>
    </submittedName>
</protein>